<evidence type="ECO:0000313" key="1">
    <source>
        <dbReference type="EMBL" id="JAH71374.1"/>
    </source>
</evidence>
<dbReference type="EMBL" id="GBXM01037203">
    <property type="protein sequence ID" value="JAH71374.1"/>
    <property type="molecule type" value="Transcribed_RNA"/>
</dbReference>
<accession>A0A0E9UZS6</accession>
<protein>
    <submittedName>
        <fullName evidence="1">Uncharacterized protein</fullName>
    </submittedName>
</protein>
<reference evidence="1" key="2">
    <citation type="journal article" date="2015" name="Fish Shellfish Immunol.">
        <title>Early steps in the European eel (Anguilla anguilla)-Vibrio vulnificus interaction in the gills: Role of the RtxA13 toxin.</title>
        <authorList>
            <person name="Callol A."/>
            <person name="Pajuelo D."/>
            <person name="Ebbesson L."/>
            <person name="Teles M."/>
            <person name="MacKenzie S."/>
            <person name="Amaro C."/>
        </authorList>
    </citation>
    <scope>NUCLEOTIDE SEQUENCE</scope>
</reference>
<organism evidence="1">
    <name type="scientific">Anguilla anguilla</name>
    <name type="common">European freshwater eel</name>
    <name type="synonym">Muraena anguilla</name>
    <dbReference type="NCBI Taxonomy" id="7936"/>
    <lineage>
        <taxon>Eukaryota</taxon>
        <taxon>Metazoa</taxon>
        <taxon>Chordata</taxon>
        <taxon>Craniata</taxon>
        <taxon>Vertebrata</taxon>
        <taxon>Euteleostomi</taxon>
        <taxon>Actinopterygii</taxon>
        <taxon>Neopterygii</taxon>
        <taxon>Teleostei</taxon>
        <taxon>Anguilliformes</taxon>
        <taxon>Anguillidae</taxon>
        <taxon>Anguilla</taxon>
    </lineage>
</organism>
<reference evidence="1" key="1">
    <citation type="submission" date="2014-11" db="EMBL/GenBank/DDBJ databases">
        <authorList>
            <person name="Amaro Gonzalez C."/>
        </authorList>
    </citation>
    <scope>NUCLEOTIDE SEQUENCE</scope>
</reference>
<sequence length="11" mass="1407">MVQKYFQNFVC</sequence>
<name>A0A0E9UZS6_ANGAN</name>
<proteinExistence type="predicted"/>